<dbReference type="GO" id="GO:0016042">
    <property type="term" value="P:lipid catabolic process"/>
    <property type="evidence" value="ECO:0007669"/>
    <property type="project" value="UniProtKB-UniRule"/>
</dbReference>
<dbReference type="PROSITE" id="PS51635">
    <property type="entry name" value="PNPLA"/>
    <property type="match status" value="1"/>
</dbReference>
<accession>U1GS67</accession>
<keyword evidence="2 4" id="KW-0442">Lipid degradation</keyword>
<feature type="compositionally biased region" description="Basic and acidic residues" evidence="5">
    <location>
        <begin position="581"/>
        <end position="600"/>
    </location>
</feature>
<feature type="short sequence motif" description="GXGXXG" evidence="4">
    <location>
        <begin position="31"/>
        <end position="36"/>
    </location>
</feature>
<evidence type="ECO:0000259" key="6">
    <source>
        <dbReference type="PROSITE" id="PS51635"/>
    </source>
</evidence>
<name>U1GS67_ENDPU</name>
<dbReference type="InterPro" id="IPR016035">
    <property type="entry name" value="Acyl_Trfase/lysoPLipase"/>
</dbReference>
<organism evidence="7 8">
    <name type="scientific">Endocarpon pusillum (strain Z07020 / HMAS-L-300199)</name>
    <name type="common">Lichen-forming fungus</name>
    <dbReference type="NCBI Taxonomy" id="1263415"/>
    <lineage>
        <taxon>Eukaryota</taxon>
        <taxon>Fungi</taxon>
        <taxon>Dikarya</taxon>
        <taxon>Ascomycota</taxon>
        <taxon>Pezizomycotina</taxon>
        <taxon>Eurotiomycetes</taxon>
        <taxon>Chaetothyriomycetidae</taxon>
        <taxon>Verrucariales</taxon>
        <taxon>Verrucariaceae</taxon>
        <taxon>Endocarpon</taxon>
    </lineage>
</organism>
<dbReference type="AlphaFoldDB" id="U1GS67"/>
<dbReference type="Proteomes" id="UP000019373">
    <property type="component" value="Unassembled WGS sequence"/>
</dbReference>
<dbReference type="RefSeq" id="XP_007787225.1">
    <property type="nucleotide sequence ID" value="XM_007789035.1"/>
</dbReference>
<proteinExistence type="predicted"/>
<dbReference type="EMBL" id="KE720815">
    <property type="protein sequence ID" value="ERF75213.1"/>
    <property type="molecule type" value="Genomic_DNA"/>
</dbReference>
<evidence type="ECO:0000313" key="8">
    <source>
        <dbReference type="Proteomes" id="UP000019373"/>
    </source>
</evidence>
<evidence type="ECO:0000256" key="2">
    <source>
        <dbReference type="ARBA" id="ARBA00022963"/>
    </source>
</evidence>
<protein>
    <recommendedName>
        <fullName evidence="6">PNPLA domain-containing protein</fullName>
    </recommendedName>
</protein>
<dbReference type="GeneID" id="19235070"/>
<dbReference type="GO" id="GO:0019369">
    <property type="term" value="P:arachidonate metabolic process"/>
    <property type="evidence" value="ECO:0007669"/>
    <property type="project" value="TreeGrafter"/>
</dbReference>
<reference evidence="8" key="1">
    <citation type="journal article" date="2014" name="BMC Genomics">
        <title>Genome characteristics reveal the impact of lichenization on lichen-forming fungus Endocarpon pusillum Hedwig (Verrucariales, Ascomycota).</title>
        <authorList>
            <person name="Wang Y.-Y."/>
            <person name="Liu B."/>
            <person name="Zhang X.-Y."/>
            <person name="Zhou Q.-M."/>
            <person name="Zhang T."/>
            <person name="Li H."/>
            <person name="Yu Y.-F."/>
            <person name="Zhang X.-L."/>
            <person name="Hao X.-Y."/>
            <person name="Wang M."/>
            <person name="Wang L."/>
            <person name="Wei J.-C."/>
        </authorList>
    </citation>
    <scope>NUCLEOTIDE SEQUENCE [LARGE SCALE GENOMIC DNA]</scope>
    <source>
        <strain evidence="8">Z07020 / HMAS-L-300199</strain>
    </source>
</reference>
<dbReference type="HOGENOM" id="CLU_396390_0_0_1"/>
<gene>
    <name evidence="7" type="ORF">EPUS_00005</name>
</gene>
<feature type="active site" description="Proton acceptor" evidence="4">
    <location>
        <position position="202"/>
    </location>
</feature>
<dbReference type="SUPFAM" id="SSF52151">
    <property type="entry name" value="FabD/lysophospholipase-like"/>
    <property type="match status" value="1"/>
</dbReference>
<dbReference type="CDD" id="cd07199">
    <property type="entry name" value="Pat17_PNPLA8_PNPLA9_like"/>
    <property type="match status" value="1"/>
</dbReference>
<evidence type="ECO:0000256" key="4">
    <source>
        <dbReference type="PROSITE-ProRule" id="PRU01161"/>
    </source>
</evidence>
<evidence type="ECO:0000256" key="5">
    <source>
        <dbReference type="SAM" id="MobiDB-lite"/>
    </source>
</evidence>
<dbReference type="GO" id="GO:0046486">
    <property type="term" value="P:glycerolipid metabolic process"/>
    <property type="evidence" value="ECO:0007669"/>
    <property type="project" value="UniProtKB-ARBA"/>
</dbReference>
<feature type="short sequence motif" description="GXSXG" evidence="4">
    <location>
        <begin position="65"/>
        <end position="69"/>
    </location>
</feature>
<feature type="domain" description="PNPLA" evidence="6">
    <location>
        <begin position="27"/>
        <end position="215"/>
    </location>
</feature>
<evidence type="ECO:0000256" key="1">
    <source>
        <dbReference type="ARBA" id="ARBA00022801"/>
    </source>
</evidence>
<dbReference type="GO" id="GO:0016020">
    <property type="term" value="C:membrane"/>
    <property type="evidence" value="ECO:0007669"/>
    <property type="project" value="TreeGrafter"/>
</dbReference>
<dbReference type="PANTHER" id="PTHR24185">
    <property type="entry name" value="CALCIUM-INDEPENDENT PHOSPHOLIPASE A2-GAMMA"/>
    <property type="match status" value="1"/>
</dbReference>
<dbReference type="Gene3D" id="3.40.1090.10">
    <property type="entry name" value="Cytosolic phospholipase A2 catalytic domain"/>
    <property type="match status" value="1"/>
</dbReference>
<dbReference type="PANTHER" id="PTHR24185:SF1">
    <property type="entry name" value="CALCIUM-INDEPENDENT PHOSPHOLIPASE A2-GAMMA"/>
    <property type="match status" value="1"/>
</dbReference>
<dbReference type="OrthoDB" id="4145609at2759"/>
<evidence type="ECO:0000256" key="3">
    <source>
        <dbReference type="ARBA" id="ARBA00023098"/>
    </source>
</evidence>
<feature type="region of interest" description="Disordered" evidence="5">
    <location>
        <begin position="581"/>
        <end position="609"/>
    </location>
</feature>
<dbReference type="OMA" id="HHIRINI"/>
<feature type="active site" description="Nucleophile" evidence="4">
    <location>
        <position position="67"/>
    </location>
</feature>
<dbReference type="GO" id="GO:0047499">
    <property type="term" value="F:calcium-independent phospholipase A2 activity"/>
    <property type="evidence" value="ECO:0007669"/>
    <property type="project" value="TreeGrafter"/>
</dbReference>
<dbReference type="eggNOG" id="KOG4231">
    <property type="taxonomic scope" value="Eukaryota"/>
</dbReference>
<keyword evidence="3 4" id="KW-0443">Lipid metabolism</keyword>
<dbReference type="InterPro" id="IPR002641">
    <property type="entry name" value="PNPLA_dom"/>
</dbReference>
<evidence type="ECO:0000313" key="7">
    <source>
        <dbReference type="EMBL" id="ERF75213.1"/>
    </source>
</evidence>
<dbReference type="Pfam" id="PF01734">
    <property type="entry name" value="Patatin"/>
    <property type="match status" value="1"/>
</dbReference>
<keyword evidence="1 4" id="KW-0378">Hydrolase</keyword>
<sequence>MDFCPLHASRMNWIVHFKPEYAGVRVLSLDGGGMRGIVELEVLKAVEQALGGKMPVQAFFDLIVGTSTGGIIALGLGVKQWLVDHCITEFVRLCDQAFSPREFDNVGGLTQATTLRHGSKYRTQPLRRALYHVLGEEYLYGGPRKVHRAYGTKVAVTATTEPDKNLFEFPHELHVWEAASATSAAPSFFKPFQSHGKQVYLDGAVYYNNPVRVAHHERKFLWPDVAETPPDILLSIGTGKNGLKVDEELHRDAVDSSLVRQAKPQSNNRLSRWREKSVAQIKRPKPFELVLKYFNVLVNRIDNILDSEREWRQFCSDVLDGKQREDHESHHIRINIDLGQDPPALDDKARLADLQAQTSEILRSSEHQSTIEKVAYRLIASSFYFLKDERIGFDEASQMWVCTGRILCRFDGNSIEVRNNMRSLGEFLRSQQRPDYQPYFSIKEKADDPDLNTIEINRKTIEHMIATAEFFFDDPLKIQVASQLSPTTIYLSLCDTQRFKPDLYPISGFPRFLVTEDTANATRLDRRAELIRERRYNTSPIASDLKDAHSMDEAVDKTNSEVDELGDGGAFVSSKADDLAVYGDKKSPPSHSEVLDEHGRSLSRQPQNAKTLATQELEKMRLEAHTVEDTAAFADSSTGATNSGPFERSISIGNLRTHSHVTSNTTIVDAEGLMSSDPNLVGSVMGPGFDSDDSD</sequence>
<keyword evidence="8" id="KW-1185">Reference proteome</keyword>
<feature type="short sequence motif" description="DGA/G" evidence="4">
    <location>
        <begin position="202"/>
        <end position="204"/>
    </location>
</feature>